<evidence type="ECO:0008006" key="4">
    <source>
        <dbReference type="Google" id="ProtNLM"/>
    </source>
</evidence>
<name>A0A813K4U1_POLGL</name>
<dbReference type="SUPFAM" id="SSF53448">
    <property type="entry name" value="Nucleotide-diphospho-sugar transferases"/>
    <property type="match status" value="1"/>
</dbReference>
<feature type="region of interest" description="Disordered" evidence="1">
    <location>
        <begin position="371"/>
        <end position="391"/>
    </location>
</feature>
<comment type="caution">
    <text evidence="2">The sequence shown here is derived from an EMBL/GenBank/DDBJ whole genome shotgun (WGS) entry which is preliminary data.</text>
</comment>
<dbReference type="PANTHER" id="PTHR32385:SF15">
    <property type="entry name" value="INOSITOL PHOSPHOCERAMIDE MANNOSYLTRANSFERASE 1"/>
    <property type="match status" value="1"/>
</dbReference>
<evidence type="ECO:0000256" key="1">
    <source>
        <dbReference type="SAM" id="MobiDB-lite"/>
    </source>
</evidence>
<dbReference type="Pfam" id="PF05704">
    <property type="entry name" value="Caps_synth"/>
    <property type="match status" value="1"/>
</dbReference>
<dbReference type="GO" id="GO:0051999">
    <property type="term" value="P:mannosyl-inositol phosphorylceramide biosynthetic process"/>
    <property type="evidence" value="ECO:0007669"/>
    <property type="project" value="TreeGrafter"/>
</dbReference>
<dbReference type="PANTHER" id="PTHR32385">
    <property type="entry name" value="MANNOSYL PHOSPHORYLINOSITOL CERAMIDE SYNTHASE"/>
    <property type="match status" value="1"/>
</dbReference>
<organism evidence="2 3">
    <name type="scientific">Polarella glacialis</name>
    <name type="common">Dinoflagellate</name>
    <dbReference type="NCBI Taxonomy" id="89957"/>
    <lineage>
        <taxon>Eukaryota</taxon>
        <taxon>Sar</taxon>
        <taxon>Alveolata</taxon>
        <taxon>Dinophyceae</taxon>
        <taxon>Suessiales</taxon>
        <taxon>Suessiaceae</taxon>
        <taxon>Polarella</taxon>
    </lineage>
</organism>
<dbReference type="EMBL" id="CAJNNW010028633">
    <property type="protein sequence ID" value="CAE8697057.1"/>
    <property type="molecule type" value="Genomic_DNA"/>
</dbReference>
<dbReference type="AlphaFoldDB" id="A0A813K4U1"/>
<sequence length="410" mass="46271">MPNDWFHDVTTISDCSPSAVFDVNAAPSWAATSGAAMQEARGSGGSSGSKNPQARLEALRDMFQESPDVPSTPPRSITGEVRERTIWAYWAQGYDDMPEFFKMCVGTWQRSNPHWDVRVLQKTTVHEFLSEVELPNHFLQMFSHQTASDAVRLGVLSRYGGVWLDVNMILRTSLDSFCWNAISSGRKSAAVCFHPYYGTEAMGGQDFVESWFLATKPGNPFFLRWRDLFRELFHNRLDTEGILEHPLYQGIDLSGFERLNAEFSGSGMEFREYLAIHAMCHRLIETDPQARAQWRDSFQRTDAADTAFRMQLDAQASGMAAAEVLMSQDPRADDIVEGIPLIKFTTPHYGPLLFLQRSQLADRRTLLGRLLDPQDAPSGSTPPRGERAPPRVRWARKAQHACPGQQARFF</sequence>
<dbReference type="Proteomes" id="UP000626109">
    <property type="component" value="Unassembled WGS sequence"/>
</dbReference>
<dbReference type="InterPro" id="IPR008441">
    <property type="entry name" value="AfumC-like_glycosyl_Trfase"/>
</dbReference>
<evidence type="ECO:0000313" key="3">
    <source>
        <dbReference type="Proteomes" id="UP000626109"/>
    </source>
</evidence>
<dbReference type="InterPro" id="IPR051706">
    <property type="entry name" value="Glycosyltransferase_domain"/>
</dbReference>
<proteinExistence type="predicted"/>
<reference evidence="2" key="1">
    <citation type="submission" date="2021-02" db="EMBL/GenBank/DDBJ databases">
        <authorList>
            <person name="Dougan E. K."/>
            <person name="Rhodes N."/>
            <person name="Thang M."/>
            <person name="Chan C."/>
        </authorList>
    </citation>
    <scope>NUCLEOTIDE SEQUENCE</scope>
</reference>
<dbReference type="GO" id="GO:0000030">
    <property type="term" value="F:mannosyltransferase activity"/>
    <property type="evidence" value="ECO:0007669"/>
    <property type="project" value="TreeGrafter"/>
</dbReference>
<dbReference type="GO" id="GO:0016020">
    <property type="term" value="C:membrane"/>
    <property type="evidence" value="ECO:0007669"/>
    <property type="project" value="GOC"/>
</dbReference>
<protein>
    <recommendedName>
        <fullName evidence="4">Capsular polysaccharide synthesis protein</fullName>
    </recommendedName>
</protein>
<dbReference type="InterPro" id="IPR029044">
    <property type="entry name" value="Nucleotide-diphossugar_trans"/>
</dbReference>
<evidence type="ECO:0000313" key="2">
    <source>
        <dbReference type="EMBL" id="CAE8697057.1"/>
    </source>
</evidence>
<gene>
    <name evidence="2" type="ORF">PGLA2088_LOCUS30092</name>
</gene>
<accession>A0A813K4U1</accession>
<dbReference type="Gene3D" id="3.90.550.20">
    <property type="match status" value="1"/>
</dbReference>